<evidence type="ECO:0000256" key="1">
    <source>
        <dbReference type="ARBA" id="ARBA00004071"/>
    </source>
</evidence>
<evidence type="ECO:0000259" key="9">
    <source>
        <dbReference type="Pfam" id="PF16757"/>
    </source>
</evidence>
<dbReference type="InterPro" id="IPR013780">
    <property type="entry name" value="Glyco_hydro_b"/>
</dbReference>
<name>A0ABN8PL96_9CNID</name>
<accession>A0ABN8PL96</accession>
<dbReference type="InterPro" id="IPR000933">
    <property type="entry name" value="Glyco_hydro_29"/>
</dbReference>
<dbReference type="InterPro" id="IPR057739">
    <property type="entry name" value="Glyco_hydro_29_N"/>
</dbReference>
<feature type="domain" description="Alpha-L-fucosidase C-terminal" evidence="9">
    <location>
        <begin position="364"/>
        <end position="450"/>
    </location>
</feature>
<keyword evidence="5 7" id="KW-0378">Hydrolase</keyword>
<comment type="similarity">
    <text evidence="2 7">Belongs to the glycosyl hydrolase 29 family.</text>
</comment>
<reference evidence="10 11" key="1">
    <citation type="submission" date="2022-05" db="EMBL/GenBank/DDBJ databases">
        <authorList>
            <consortium name="Genoscope - CEA"/>
            <person name="William W."/>
        </authorList>
    </citation>
    <scope>NUCLEOTIDE SEQUENCE [LARGE SCALE GENOMIC DNA]</scope>
</reference>
<dbReference type="Gene3D" id="2.60.40.1180">
    <property type="entry name" value="Golgi alpha-mannosidase II"/>
    <property type="match status" value="1"/>
</dbReference>
<dbReference type="Gene3D" id="3.20.20.80">
    <property type="entry name" value="Glycosidases"/>
    <property type="match status" value="1"/>
</dbReference>
<dbReference type="PRINTS" id="PR00741">
    <property type="entry name" value="GLHYDRLASE29"/>
</dbReference>
<evidence type="ECO:0000256" key="3">
    <source>
        <dbReference type="ARBA" id="ARBA00012662"/>
    </source>
</evidence>
<sequence length="453" mass="52719">MTRWLSMSIIFASICCGYAQYKPTWESLDSRPLPSWYDEAKFGIFIHWGVYSVPSFGSEWFWYRWKGQQRPEYVEFMKKNYPPNFEYADFAPMFQAEFFDAEFWAELLSKSGARYAVLTSKHHEGWTNWRSNVSWNWNSVDNGPHRDLVEEFSGAIRKNTNMTLGLYHSLYEWFHPFYLKDVANNFSTQDYVKNVLKPELYHLINTYKPEYLYADGPHGPDTYWGSQEFLAWLYNESPVKDTIVTNDRWCDNGCKCHHGGTFTCTDRYNPGKLLNCHKWENAMTVDKYSWGFRRNMIFEDVLDMKELLYQLVSTVSCGGNMLMNVGPTADGRIVPIFQQRLLQMGEWLSVNGEAIYSTKPWRAQNDTTNQHVWYTSKLDAVYAILLEWPLTDELTLGAPISTSGTQVTLLGYEGEFNWKPATDKGGITVTFPGIPVNKLPCLWAWALKLENVK</sequence>
<evidence type="ECO:0000256" key="4">
    <source>
        <dbReference type="ARBA" id="ARBA00022729"/>
    </source>
</evidence>
<evidence type="ECO:0000313" key="11">
    <source>
        <dbReference type="Proteomes" id="UP001159427"/>
    </source>
</evidence>
<dbReference type="EMBL" id="CALNXI010000907">
    <property type="protein sequence ID" value="CAH3146237.1"/>
    <property type="molecule type" value="Genomic_DNA"/>
</dbReference>
<gene>
    <name evidence="10" type="ORF">PEVE_00043866</name>
</gene>
<feature type="chain" id="PRO_5045017227" description="alpha-L-fucosidase" evidence="7">
    <location>
        <begin position="20"/>
        <end position="453"/>
    </location>
</feature>
<keyword evidence="6 7" id="KW-0326">Glycosidase</keyword>
<evidence type="ECO:0000259" key="8">
    <source>
        <dbReference type="Pfam" id="PF01120"/>
    </source>
</evidence>
<dbReference type="PIRSF" id="PIRSF001092">
    <property type="entry name" value="Alpha-L-fucosidase"/>
    <property type="match status" value="1"/>
</dbReference>
<organism evidence="10 11">
    <name type="scientific">Porites evermanni</name>
    <dbReference type="NCBI Taxonomy" id="104178"/>
    <lineage>
        <taxon>Eukaryota</taxon>
        <taxon>Metazoa</taxon>
        <taxon>Cnidaria</taxon>
        <taxon>Anthozoa</taxon>
        <taxon>Hexacorallia</taxon>
        <taxon>Scleractinia</taxon>
        <taxon>Fungiina</taxon>
        <taxon>Poritidae</taxon>
        <taxon>Porites</taxon>
    </lineage>
</organism>
<dbReference type="PANTHER" id="PTHR10030:SF37">
    <property type="entry name" value="ALPHA-L-FUCOSIDASE-RELATED"/>
    <property type="match status" value="1"/>
</dbReference>
<feature type="domain" description="Glycoside hydrolase family 29 N-terminal" evidence="8">
    <location>
        <begin position="19"/>
        <end position="353"/>
    </location>
</feature>
<comment type="function">
    <text evidence="1">Alpha-L-fucosidase is responsible for hydrolyzing the alpha-1,6-linked fucose joined to the reducing-end N-acetylglucosamine of the carbohydrate moieties of glycoproteins.</text>
</comment>
<dbReference type="Proteomes" id="UP001159427">
    <property type="component" value="Unassembled WGS sequence"/>
</dbReference>
<dbReference type="EC" id="3.2.1.51" evidence="3"/>
<dbReference type="SUPFAM" id="SSF51445">
    <property type="entry name" value="(Trans)glycosidases"/>
    <property type="match status" value="1"/>
</dbReference>
<dbReference type="Pfam" id="PF16757">
    <property type="entry name" value="Fucosidase_C"/>
    <property type="match status" value="1"/>
</dbReference>
<dbReference type="InterPro" id="IPR017853">
    <property type="entry name" value="GH"/>
</dbReference>
<dbReference type="InterPro" id="IPR031919">
    <property type="entry name" value="Fucosidase_C"/>
</dbReference>
<dbReference type="PANTHER" id="PTHR10030">
    <property type="entry name" value="ALPHA-L-FUCOSIDASE"/>
    <property type="match status" value="1"/>
</dbReference>
<dbReference type="SMART" id="SM00812">
    <property type="entry name" value="Alpha_L_fucos"/>
    <property type="match status" value="1"/>
</dbReference>
<evidence type="ECO:0000256" key="5">
    <source>
        <dbReference type="ARBA" id="ARBA00022801"/>
    </source>
</evidence>
<feature type="signal peptide" evidence="7">
    <location>
        <begin position="1"/>
        <end position="19"/>
    </location>
</feature>
<keyword evidence="4 7" id="KW-0732">Signal</keyword>
<evidence type="ECO:0000256" key="7">
    <source>
        <dbReference type="PIRNR" id="PIRNR001092"/>
    </source>
</evidence>
<comment type="caution">
    <text evidence="10">The sequence shown here is derived from an EMBL/GenBank/DDBJ whole genome shotgun (WGS) entry which is preliminary data.</text>
</comment>
<evidence type="ECO:0000256" key="2">
    <source>
        <dbReference type="ARBA" id="ARBA00007951"/>
    </source>
</evidence>
<dbReference type="Pfam" id="PF01120">
    <property type="entry name" value="Alpha_L_fucos"/>
    <property type="match status" value="1"/>
</dbReference>
<keyword evidence="11" id="KW-1185">Reference proteome</keyword>
<proteinExistence type="inferred from homology"/>
<evidence type="ECO:0000256" key="6">
    <source>
        <dbReference type="ARBA" id="ARBA00023295"/>
    </source>
</evidence>
<dbReference type="InterPro" id="IPR016286">
    <property type="entry name" value="FUC_metazoa-typ"/>
</dbReference>
<evidence type="ECO:0000313" key="10">
    <source>
        <dbReference type="EMBL" id="CAH3146237.1"/>
    </source>
</evidence>
<protein>
    <recommendedName>
        <fullName evidence="3">alpha-L-fucosidase</fullName>
        <ecNumber evidence="3">3.2.1.51</ecNumber>
    </recommendedName>
</protein>